<dbReference type="InterPro" id="IPR029058">
    <property type="entry name" value="AB_hydrolase_fold"/>
</dbReference>
<feature type="non-terminal residue" evidence="5">
    <location>
        <position position="534"/>
    </location>
</feature>
<keyword evidence="2" id="KW-0058">Aromatic hydrocarbons catabolism</keyword>
<dbReference type="PANTHER" id="PTHR21661:SF35">
    <property type="entry name" value="EPOXIDE HYDROLASE"/>
    <property type="match status" value="1"/>
</dbReference>
<dbReference type="AlphaFoldDB" id="A0AA36CJK6"/>
<dbReference type="GO" id="GO:0097176">
    <property type="term" value="P:epoxide metabolic process"/>
    <property type="evidence" value="ECO:0007669"/>
    <property type="project" value="TreeGrafter"/>
</dbReference>
<dbReference type="Pfam" id="PF06441">
    <property type="entry name" value="EHN"/>
    <property type="match status" value="1"/>
</dbReference>
<evidence type="ECO:0000256" key="1">
    <source>
        <dbReference type="ARBA" id="ARBA00010088"/>
    </source>
</evidence>
<feature type="domain" description="Epoxide hydrolase N-terminal" evidence="4">
    <location>
        <begin position="120"/>
        <end position="229"/>
    </location>
</feature>
<dbReference type="GO" id="GO:0004301">
    <property type="term" value="F:epoxide hydrolase activity"/>
    <property type="evidence" value="ECO:0007669"/>
    <property type="project" value="TreeGrafter"/>
</dbReference>
<dbReference type="InterPro" id="IPR000639">
    <property type="entry name" value="Epox_hydrolase-like"/>
</dbReference>
<evidence type="ECO:0000313" key="5">
    <source>
        <dbReference type="EMBL" id="CAJ0570013.1"/>
    </source>
</evidence>
<accession>A0AA36CJK6</accession>
<evidence type="ECO:0000259" key="4">
    <source>
        <dbReference type="Pfam" id="PF06441"/>
    </source>
</evidence>
<keyword evidence="6" id="KW-1185">Reference proteome</keyword>
<gene>
    <name evidence="5" type="ORF">MSPICULIGERA_LOCUS8467</name>
</gene>
<organism evidence="5 6">
    <name type="scientific">Mesorhabditis spiculigera</name>
    <dbReference type="NCBI Taxonomy" id="96644"/>
    <lineage>
        <taxon>Eukaryota</taxon>
        <taxon>Metazoa</taxon>
        <taxon>Ecdysozoa</taxon>
        <taxon>Nematoda</taxon>
        <taxon>Chromadorea</taxon>
        <taxon>Rhabditida</taxon>
        <taxon>Rhabditina</taxon>
        <taxon>Rhabditomorpha</taxon>
        <taxon>Rhabditoidea</taxon>
        <taxon>Rhabditidae</taxon>
        <taxon>Mesorhabditinae</taxon>
        <taxon>Mesorhabditis</taxon>
    </lineage>
</organism>
<proteinExistence type="inferred from homology"/>
<dbReference type="PANTHER" id="PTHR21661">
    <property type="entry name" value="EPOXIDE HYDROLASE 1-RELATED"/>
    <property type="match status" value="1"/>
</dbReference>
<reference evidence="5" key="1">
    <citation type="submission" date="2023-06" db="EMBL/GenBank/DDBJ databases">
        <authorList>
            <person name="Delattre M."/>
        </authorList>
    </citation>
    <scope>NUCLEOTIDE SEQUENCE</scope>
    <source>
        <strain evidence="5">AF72</strain>
    </source>
</reference>
<evidence type="ECO:0000256" key="3">
    <source>
        <dbReference type="ARBA" id="ARBA00022801"/>
    </source>
</evidence>
<dbReference type="Proteomes" id="UP001177023">
    <property type="component" value="Unassembled WGS sequence"/>
</dbReference>
<name>A0AA36CJK6_9BILA</name>
<dbReference type="InterPro" id="IPR010497">
    <property type="entry name" value="Epoxide_hydro_N"/>
</dbReference>
<dbReference type="EMBL" id="CATQJA010002214">
    <property type="protein sequence ID" value="CAJ0570013.1"/>
    <property type="molecule type" value="Genomic_DNA"/>
</dbReference>
<sequence>MTLAALRSRQWDLGAKIITTITKIHPNFAKEQSPSLDFFASTNEVAPIGMCVRQMGQCGARSPLLEARKNADDFIYMTDRGEFQKFLAKNRDYRASPQEVDIVENGWYGSGEWRADDEAIHPYKINVPQKVLDDLKSRLLHSRVSHETLEDSDNFRYGFNTHYLKEVQEYWRSKYDWRKHEAALNAFTQFTTEIEGIQVHFIRSKAASGYKKVLPLLLVHGWPGNVQEFVKLIPILNDPKKHGFDYDFAFEVVAPSIPGYGFSGNPKKTGFSQVECARVFKKLMTRLGFETFYLQGGDWGAIVTTNLAKMYKENVLALHVNMNGAGSFHGIGLVKAILGSFSAPKLFFASPNQANFSIFSLFGMILAESGYMHIQGTKPDTVGVALNDSPIGLAAYILEKFSSWTNLEFRDLPDGGITKKFTLDEVLTVVSIYWAQGNIANSQRFYKEYFADTRNQELGKVFCSVPTGHSNFGNEPFDKMPEEVMKHYYNLQFRREHPDGGHFAALELPKTLGGDLFEFIHQQTTPKLKKNPEL</sequence>
<comment type="caution">
    <text evidence="5">The sequence shown here is derived from an EMBL/GenBank/DDBJ whole genome shotgun (WGS) entry which is preliminary data.</text>
</comment>
<evidence type="ECO:0000256" key="2">
    <source>
        <dbReference type="ARBA" id="ARBA00022797"/>
    </source>
</evidence>
<comment type="similarity">
    <text evidence="1">Belongs to the peptidase S33 family.</text>
</comment>
<dbReference type="PRINTS" id="PR00412">
    <property type="entry name" value="EPOXHYDRLASE"/>
</dbReference>
<dbReference type="Gene3D" id="3.40.50.1820">
    <property type="entry name" value="alpha/beta hydrolase"/>
    <property type="match status" value="1"/>
</dbReference>
<dbReference type="SUPFAM" id="SSF53474">
    <property type="entry name" value="alpha/beta-Hydrolases"/>
    <property type="match status" value="1"/>
</dbReference>
<protein>
    <recommendedName>
        <fullName evidence="4">Epoxide hydrolase N-terminal domain-containing protein</fullName>
    </recommendedName>
</protein>
<evidence type="ECO:0000313" key="6">
    <source>
        <dbReference type="Proteomes" id="UP001177023"/>
    </source>
</evidence>
<keyword evidence="3" id="KW-0378">Hydrolase</keyword>